<keyword evidence="10 13" id="KW-1133">Transmembrane helix</keyword>
<comment type="caution">
    <text evidence="15">The sequence shown here is derived from an EMBL/GenBank/DDBJ whole genome shotgun (WGS) entry which is preliminary data.</text>
</comment>
<dbReference type="InterPro" id="IPR036890">
    <property type="entry name" value="HATPase_C_sf"/>
</dbReference>
<gene>
    <name evidence="15" type="ORF">F9K24_13625</name>
</gene>
<dbReference type="InterPro" id="IPR027417">
    <property type="entry name" value="P-loop_NTPase"/>
</dbReference>
<dbReference type="SMART" id="SM00387">
    <property type="entry name" value="HATPase_c"/>
    <property type="match status" value="1"/>
</dbReference>
<keyword evidence="12 13" id="KW-0472">Membrane</keyword>
<evidence type="ECO:0000256" key="6">
    <source>
        <dbReference type="ARBA" id="ARBA00022692"/>
    </source>
</evidence>
<dbReference type="GO" id="GO:0000155">
    <property type="term" value="F:phosphorelay sensor kinase activity"/>
    <property type="evidence" value="ECO:0007669"/>
    <property type="project" value="InterPro"/>
</dbReference>
<sequence length="900" mass="99632">MQDYNRPDPDALLRQIQKEEQKRRRGRLTIFLGMAAGVGKTYAMLQAAHRRKTERNVLIGFVETHGRAETAALLEGLPVLPRKKIEYRGVQLEEMDLDAVLERRPDVVVVDELAHTNVPGSRHAKRWQDVVEIIEAGIDVWTAVNVQHVESRSGTAAQIAGAEIRETIPDSVLDMADEIDLIDIAPDELLERLQAGRIYEGDRARRALDNFFKPERLIALRELSLRLTAEHVDQSLREQMREKHIEGPWKANERLLVAVSSSPTAGDLIRWTRRQAYILDSPWTAVYVEGSRPPDAADRRRIESHLDLARELGAEVIVTHDENVAEGILRVARETNVTQIVLGRTGLSRFADVLRGGSITNRLLRNSGSIDIHVVAAPHKSQKETKLKEEVSSSLAGRFISNRLQYGVAALAVGIVTMLGLAALPVVGYWSISLFFLLTVLLLALVVGRGPVLLAALISALSWNFLFIPPRFTFHIYRLEDALMFGFYFVIAAVTGVLTSRVRTRESLVRRREAMTTALYRVTKELAAMDRPVSMIAVCITQLEALLPVKVSILASSEGSLDFPDERAMSDRERAVALWCFENRRPAGRFTDTLPVSPHQYLPLLSSGQIAGVMQLEFADDTDRKGADPLSSEARMLVESVAAQLASALLRVEGTRKSDALRLHAESDRLYRNILSSVSHELRTPITTIKGAASALEPHMQTSASKELLTDILDASDRLNALIENLLDMQRIESGHVVPRLIWSDPGDIMAGVASDAKDILNGTTIRLVRPAIVPLVFVDPVLIAQALSNLVRNAMRYSGGGEVRLGFNVVSGRPVFSVEDDGPGISPGERERVFEKFYRSNMTRSQMPGAGLGLSIAKGFVEAHRGAELRLKTGRNGGWNRFEILLGEDAVYEASSADH</sequence>
<keyword evidence="4" id="KW-0597">Phosphoprotein</keyword>
<keyword evidence="11" id="KW-0902">Two-component regulatory system</keyword>
<dbReference type="SMART" id="SM00388">
    <property type="entry name" value="HisKA"/>
    <property type="match status" value="1"/>
</dbReference>
<dbReference type="InterPro" id="IPR006016">
    <property type="entry name" value="UspA"/>
</dbReference>
<evidence type="ECO:0000256" key="13">
    <source>
        <dbReference type="SAM" id="Phobius"/>
    </source>
</evidence>
<organism evidence="15 16">
    <name type="scientific">Leptonema illini</name>
    <dbReference type="NCBI Taxonomy" id="183"/>
    <lineage>
        <taxon>Bacteria</taxon>
        <taxon>Pseudomonadati</taxon>
        <taxon>Spirochaetota</taxon>
        <taxon>Spirochaetia</taxon>
        <taxon>Leptospirales</taxon>
        <taxon>Leptospiraceae</taxon>
        <taxon>Leptonema</taxon>
    </lineage>
</organism>
<dbReference type="PANTHER" id="PTHR45569">
    <property type="entry name" value="SENSOR PROTEIN KDPD"/>
    <property type="match status" value="1"/>
</dbReference>
<dbReference type="InterPro" id="IPR005467">
    <property type="entry name" value="His_kinase_dom"/>
</dbReference>
<evidence type="ECO:0000256" key="8">
    <source>
        <dbReference type="ARBA" id="ARBA00022777"/>
    </source>
</evidence>
<comment type="subcellular location">
    <subcellularLocation>
        <location evidence="2">Membrane</location>
        <topology evidence="2">Multi-pass membrane protein</topology>
    </subcellularLocation>
</comment>
<evidence type="ECO:0000256" key="10">
    <source>
        <dbReference type="ARBA" id="ARBA00022989"/>
    </source>
</evidence>
<feature type="transmembrane region" description="Helical" evidence="13">
    <location>
        <begin position="429"/>
        <end position="447"/>
    </location>
</feature>
<evidence type="ECO:0000256" key="4">
    <source>
        <dbReference type="ARBA" id="ARBA00022553"/>
    </source>
</evidence>
<dbReference type="SUPFAM" id="SSF47384">
    <property type="entry name" value="Homodimeric domain of signal transducing histidine kinase"/>
    <property type="match status" value="1"/>
</dbReference>
<dbReference type="InterPro" id="IPR003594">
    <property type="entry name" value="HATPase_dom"/>
</dbReference>
<dbReference type="PRINTS" id="PR00344">
    <property type="entry name" value="BCTRLSENSOR"/>
</dbReference>
<evidence type="ECO:0000256" key="11">
    <source>
        <dbReference type="ARBA" id="ARBA00023012"/>
    </source>
</evidence>
<dbReference type="EMBL" id="WBUI01000013">
    <property type="protein sequence ID" value="KAB2931632.1"/>
    <property type="molecule type" value="Genomic_DNA"/>
</dbReference>
<evidence type="ECO:0000256" key="5">
    <source>
        <dbReference type="ARBA" id="ARBA00022679"/>
    </source>
</evidence>
<keyword evidence="8 15" id="KW-0418">Kinase</keyword>
<dbReference type="InterPro" id="IPR003661">
    <property type="entry name" value="HisK_dim/P_dom"/>
</dbReference>
<name>A0A833H0H7_9LEPT</name>
<accession>A0A833H0H7</accession>
<dbReference type="PANTHER" id="PTHR45569:SF1">
    <property type="entry name" value="SENSOR PROTEIN KDPD"/>
    <property type="match status" value="1"/>
</dbReference>
<dbReference type="Gene3D" id="3.40.50.300">
    <property type="entry name" value="P-loop containing nucleotide triphosphate hydrolases"/>
    <property type="match status" value="1"/>
</dbReference>
<evidence type="ECO:0000256" key="2">
    <source>
        <dbReference type="ARBA" id="ARBA00004141"/>
    </source>
</evidence>
<dbReference type="InterPro" id="IPR003852">
    <property type="entry name" value="Sig_transdc_His_kinase_KdpD_N"/>
</dbReference>
<dbReference type="Pfam" id="PF02702">
    <property type="entry name" value="KdpD"/>
    <property type="match status" value="1"/>
</dbReference>
<dbReference type="Gene3D" id="1.10.287.130">
    <property type="match status" value="1"/>
</dbReference>
<keyword evidence="6 13" id="KW-0812">Transmembrane</keyword>
<dbReference type="CDD" id="cd00075">
    <property type="entry name" value="HATPase"/>
    <property type="match status" value="1"/>
</dbReference>
<dbReference type="InterPro" id="IPR029016">
    <property type="entry name" value="GAF-like_dom_sf"/>
</dbReference>
<evidence type="ECO:0000256" key="7">
    <source>
        <dbReference type="ARBA" id="ARBA00022741"/>
    </source>
</evidence>
<evidence type="ECO:0000313" key="15">
    <source>
        <dbReference type="EMBL" id="KAB2931632.1"/>
    </source>
</evidence>
<evidence type="ECO:0000256" key="1">
    <source>
        <dbReference type="ARBA" id="ARBA00000085"/>
    </source>
</evidence>
<dbReference type="GO" id="GO:0005737">
    <property type="term" value="C:cytoplasm"/>
    <property type="evidence" value="ECO:0007669"/>
    <property type="project" value="UniProtKB-ARBA"/>
</dbReference>
<keyword evidence="5" id="KW-0808">Transferase</keyword>
<dbReference type="SUPFAM" id="SSF52540">
    <property type="entry name" value="P-loop containing nucleoside triphosphate hydrolases"/>
    <property type="match status" value="1"/>
</dbReference>
<evidence type="ECO:0000256" key="3">
    <source>
        <dbReference type="ARBA" id="ARBA00012438"/>
    </source>
</evidence>
<dbReference type="FunFam" id="3.40.50.300:FF:000483">
    <property type="entry name" value="Sensor histidine kinase KdpD"/>
    <property type="match status" value="1"/>
</dbReference>
<keyword evidence="7" id="KW-0547">Nucleotide-binding</keyword>
<dbReference type="Gene3D" id="3.30.565.10">
    <property type="entry name" value="Histidine kinase-like ATPase, C-terminal domain"/>
    <property type="match status" value="1"/>
</dbReference>
<feature type="transmembrane region" description="Helical" evidence="13">
    <location>
        <begin position="482"/>
        <end position="502"/>
    </location>
</feature>
<comment type="catalytic activity">
    <reaction evidence="1">
        <text>ATP + protein L-histidine = ADP + protein N-phospho-L-histidine.</text>
        <dbReference type="EC" id="2.7.13.3"/>
    </reaction>
</comment>
<dbReference type="CDD" id="cd00082">
    <property type="entry name" value="HisKA"/>
    <property type="match status" value="1"/>
</dbReference>
<dbReference type="InterPro" id="IPR014729">
    <property type="entry name" value="Rossmann-like_a/b/a_fold"/>
</dbReference>
<evidence type="ECO:0000259" key="14">
    <source>
        <dbReference type="PROSITE" id="PS50109"/>
    </source>
</evidence>
<keyword evidence="9" id="KW-0067">ATP-binding</keyword>
<feature type="domain" description="Histidine kinase" evidence="14">
    <location>
        <begin position="677"/>
        <end position="891"/>
    </location>
</feature>
<dbReference type="PROSITE" id="PS50109">
    <property type="entry name" value="HIS_KIN"/>
    <property type="match status" value="1"/>
</dbReference>
<reference evidence="15 16" key="1">
    <citation type="submission" date="2019-10" db="EMBL/GenBank/DDBJ databases">
        <title>Extracellular Electron Transfer in a Candidatus Methanoperedens spp. Enrichment Culture.</title>
        <authorList>
            <person name="Berger S."/>
            <person name="Rangel Shaw D."/>
            <person name="Berben T."/>
            <person name="In 'T Zandt M."/>
            <person name="Frank J."/>
            <person name="Reimann J."/>
            <person name="Jetten M.S.M."/>
            <person name="Welte C.U."/>
        </authorList>
    </citation>
    <scope>NUCLEOTIDE SEQUENCE [LARGE SCALE GENOMIC DNA]</scope>
    <source>
        <strain evidence="15">SB12</strain>
    </source>
</reference>
<evidence type="ECO:0000313" key="16">
    <source>
        <dbReference type="Proteomes" id="UP000460298"/>
    </source>
</evidence>
<dbReference type="GO" id="GO:0005886">
    <property type="term" value="C:plasma membrane"/>
    <property type="evidence" value="ECO:0007669"/>
    <property type="project" value="TreeGrafter"/>
</dbReference>
<dbReference type="GO" id="GO:0005524">
    <property type="term" value="F:ATP binding"/>
    <property type="evidence" value="ECO:0007669"/>
    <property type="project" value="UniProtKB-KW"/>
</dbReference>
<dbReference type="Gene3D" id="3.30.450.40">
    <property type="match status" value="1"/>
</dbReference>
<dbReference type="InterPro" id="IPR025201">
    <property type="entry name" value="KdpD_TM"/>
</dbReference>
<evidence type="ECO:0000256" key="9">
    <source>
        <dbReference type="ARBA" id="ARBA00022840"/>
    </source>
</evidence>
<feature type="transmembrane region" description="Helical" evidence="13">
    <location>
        <begin position="404"/>
        <end position="423"/>
    </location>
</feature>
<dbReference type="SUPFAM" id="SSF52402">
    <property type="entry name" value="Adenine nucleotide alpha hydrolases-like"/>
    <property type="match status" value="1"/>
</dbReference>
<dbReference type="Gene3D" id="1.20.120.620">
    <property type="entry name" value="Backbone structure of the membrane domain of e. Coli histidine kinase receptor kdpd"/>
    <property type="match status" value="1"/>
</dbReference>
<dbReference type="InterPro" id="IPR036097">
    <property type="entry name" value="HisK_dim/P_sf"/>
</dbReference>
<dbReference type="EC" id="2.7.13.3" evidence="3"/>
<dbReference type="InterPro" id="IPR038318">
    <property type="entry name" value="KdpD_sf"/>
</dbReference>
<evidence type="ECO:0000256" key="12">
    <source>
        <dbReference type="ARBA" id="ARBA00023136"/>
    </source>
</evidence>
<dbReference type="Proteomes" id="UP000460298">
    <property type="component" value="Unassembled WGS sequence"/>
</dbReference>
<dbReference type="CDD" id="cd01987">
    <property type="entry name" value="USP_KdpD-like"/>
    <property type="match status" value="1"/>
</dbReference>
<dbReference type="Pfam" id="PF13493">
    <property type="entry name" value="DUF4118"/>
    <property type="match status" value="1"/>
</dbReference>
<dbReference type="InterPro" id="IPR052023">
    <property type="entry name" value="Histidine_kinase_KdpD"/>
</dbReference>
<dbReference type="Pfam" id="PF02518">
    <property type="entry name" value="HATPase_c"/>
    <property type="match status" value="1"/>
</dbReference>
<dbReference type="Pfam" id="PF00512">
    <property type="entry name" value="HisKA"/>
    <property type="match status" value="1"/>
</dbReference>
<dbReference type="InterPro" id="IPR004358">
    <property type="entry name" value="Sig_transdc_His_kin-like_C"/>
</dbReference>
<dbReference type="Pfam" id="PF00582">
    <property type="entry name" value="Usp"/>
    <property type="match status" value="1"/>
</dbReference>
<protein>
    <recommendedName>
        <fullName evidence="3">histidine kinase</fullName>
        <ecNumber evidence="3">2.7.13.3</ecNumber>
    </recommendedName>
</protein>
<proteinExistence type="predicted"/>
<dbReference type="AlphaFoldDB" id="A0A833H0H7"/>
<dbReference type="Gene3D" id="3.40.50.620">
    <property type="entry name" value="HUPs"/>
    <property type="match status" value="1"/>
</dbReference>
<dbReference type="SUPFAM" id="SSF55874">
    <property type="entry name" value="ATPase domain of HSP90 chaperone/DNA topoisomerase II/histidine kinase"/>
    <property type="match status" value="1"/>
</dbReference>